<keyword evidence="4 8" id="KW-0560">Oxidoreductase</keyword>
<name>A0A2G2XUV4_CAPAN</name>
<proteinExistence type="inferred from homology"/>
<evidence type="ECO:0000256" key="6">
    <source>
        <dbReference type="ARBA" id="ARBA00023033"/>
    </source>
</evidence>
<dbReference type="Pfam" id="PF00067">
    <property type="entry name" value="p450"/>
    <property type="match status" value="1"/>
</dbReference>
<dbReference type="PANTHER" id="PTHR47947:SF8">
    <property type="entry name" value="CYTOCHROME P450 82C4-LIKE"/>
    <property type="match status" value="1"/>
</dbReference>
<dbReference type="InterPro" id="IPR001128">
    <property type="entry name" value="Cyt_P450"/>
</dbReference>
<keyword evidence="5 7" id="KW-0408">Iron</keyword>
<dbReference type="STRING" id="4072.A0A2G2XUV4"/>
<dbReference type="PRINTS" id="PR00385">
    <property type="entry name" value="P450"/>
</dbReference>
<dbReference type="AlphaFoldDB" id="A0A2G2XUV4"/>
<dbReference type="Gramene" id="PHT61250">
    <property type="protein sequence ID" value="PHT61250"/>
    <property type="gene ID" value="T459_34901"/>
</dbReference>
<dbReference type="EMBL" id="AYRZ02000202">
    <property type="protein sequence ID" value="PHT61250.1"/>
    <property type="molecule type" value="Genomic_DNA"/>
</dbReference>
<dbReference type="CDD" id="cd20654">
    <property type="entry name" value="CYP82"/>
    <property type="match status" value="1"/>
</dbReference>
<dbReference type="GO" id="GO:0004497">
    <property type="term" value="F:monooxygenase activity"/>
    <property type="evidence" value="ECO:0007669"/>
    <property type="project" value="UniProtKB-KW"/>
</dbReference>
<dbReference type="InterPro" id="IPR036396">
    <property type="entry name" value="Cyt_P450_sf"/>
</dbReference>
<keyword evidence="6 8" id="KW-0503">Monooxygenase</keyword>
<evidence type="ECO:0000256" key="3">
    <source>
        <dbReference type="ARBA" id="ARBA00022723"/>
    </source>
</evidence>
<dbReference type="Proteomes" id="UP000222542">
    <property type="component" value="Unassembled WGS sequence"/>
</dbReference>
<sequence length="522" mass="59578">MYFLCHLLALLVSWFFVLFVARKYKIRNKSNSDNEMSAPKAPGAWPFIGHLHLLSGQLPVCRTLGFMADKYGPIFQLQLGSHPALVVSSWEMVKDCFTAANDKIFASRPSMAISKYLGYNGAVFALAPYGPYWRDIRKMVTLELLTNSRLEKLKHVRTSEVNCCIKELYFTCNNSNNLPAQVNLSSWFENVTCNIIIRMLAGKRFTGCTEEMHFKESIKKALFLGGTFVFSDAIPSLEWMDIGGHIKAMKQTSKEVDSVFDSWLKEHILKRKDFHHSIGDQSDFIDVMLSTLPEEAMESGYDRNAIIKATALILVLTASESTAETLIWALSLLLNDTRSLKLAQEELDEHVGRDRWVDESDIRGLPYLQAIVKETLRLYPPGPLAGPREATEDCYVGKYHIKKGTRLVVNLWRIQRDSRIWEDPHEFKPERWFWKKHTNINFKGQNFEYIPFSSGRRMCPGLMFGTQVVHLVLARLLHGFNISMPREEPVDLSEGLGIALPKVKPLQPLLSPRLAVELYQSL</sequence>
<evidence type="ECO:0000313" key="9">
    <source>
        <dbReference type="EMBL" id="PHT61250.1"/>
    </source>
</evidence>
<dbReference type="FunFam" id="1.10.630.10:FF:000026">
    <property type="entry name" value="Cytochrome P450 82C4"/>
    <property type="match status" value="1"/>
</dbReference>
<keyword evidence="10" id="KW-1185">Reference proteome</keyword>
<dbReference type="Gene3D" id="1.10.630.10">
    <property type="entry name" value="Cytochrome P450"/>
    <property type="match status" value="1"/>
</dbReference>
<gene>
    <name evidence="9" type="ORF">T459_34901</name>
</gene>
<keyword evidence="3 7" id="KW-0479">Metal-binding</keyword>
<evidence type="ECO:0000256" key="4">
    <source>
        <dbReference type="ARBA" id="ARBA00023002"/>
    </source>
</evidence>
<comment type="caution">
    <text evidence="9">The sequence shown here is derived from an EMBL/GenBank/DDBJ whole genome shotgun (WGS) entry which is preliminary data.</text>
</comment>
<evidence type="ECO:0000256" key="7">
    <source>
        <dbReference type="PIRSR" id="PIRSR602401-1"/>
    </source>
</evidence>
<dbReference type="GO" id="GO:0005506">
    <property type="term" value="F:iron ion binding"/>
    <property type="evidence" value="ECO:0007669"/>
    <property type="project" value="InterPro"/>
</dbReference>
<dbReference type="PANTHER" id="PTHR47947">
    <property type="entry name" value="CYTOCHROME P450 82C3-RELATED"/>
    <property type="match status" value="1"/>
</dbReference>
<feature type="binding site" description="axial binding residue" evidence="7">
    <location>
        <position position="459"/>
    </location>
    <ligand>
        <name>heme</name>
        <dbReference type="ChEBI" id="CHEBI:30413"/>
    </ligand>
    <ligandPart>
        <name>Fe</name>
        <dbReference type="ChEBI" id="CHEBI:18248"/>
    </ligandPart>
</feature>
<dbReference type="InterPro" id="IPR002401">
    <property type="entry name" value="Cyt_P450_E_grp-I"/>
</dbReference>
<dbReference type="GO" id="GO:0016705">
    <property type="term" value="F:oxidoreductase activity, acting on paired donors, with incorporation or reduction of molecular oxygen"/>
    <property type="evidence" value="ECO:0007669"/>
    <property type="project" value="InterPro"/>
</dbReference>
<protein>
    <submittedName>
        <fullName evidence="9">Cytochrome 82C4</fullName>
    </submittedName>
</protein>
<dbReference type="PRINTS" id="PR00463">
    <property type="entry name" value="EP450I"/>
</dbReference>
<accession>A0A2G2XUV4</accession>
<dbReference type="OMA" id="SEFRDTQ"/>
<comment type="similarity">
    <text evidence="8">Belongs to the cytochrome P450 family.</text>
</comment>
<dbReference type="GO" id="GO:0020037">
    <property type="term" value="F:heme binding"/>
    <property type="evidence" value="ECO:0007669"/>
    <property type="project" value="InterPro"/>
</dbReference>
<keyword evidence="2 7" id="KW-0349">Heme</keyword>
<dbReference type="InterPro" id="IPR017972">
    <property type="entry name" value="Cyt_P450_CS"/>
</dbReference>
<reference evidence="9 10" key="2">
    <citation type="journal article" date="2017" name="Genome Biol.">
        <title>New reference genome sequences of hot pepper reveal the massive evolution of plant disease-resistance genes by retroduplication.</title>
        <authorList>
            <person name="Kim S."/>
            <person name="Park J."/>
            <person name="Yeom S.I."/>
            <person name="Kim Y.M."/>
            <person name="Seo E."/>
            <person name="Kim K.T."/>
            <person name="Kim M.S."/>
            <person name="Lee J.M."/>
            <person name="Cheong K."/>
            <person name="Shin H.S."/>
            <person name="Kim S.B."/>
            <person name="Han K."/>
            <person name="Lee J."/>
            <person name="Park M."/>
            <person name="Lee H.A."/>
            <person name="Lee H.Y."/>
            <person name="Lee Y."/>
            <person name="Oh S."/>
            <person name="Lee J.H."/>
            <person name="Choi E."/>
            <person name="Choi E."/>
            <person name="Lee S.E."/>
            <person name="Jeon J."/>
            <person name="Kim H."/>
            <person name="Choi G."/>
            <person name="Song H."/>
            <person name="Lee J."/>
            <person name="Lee S.C."/>
            <person name="Kwon J.K."/>
            <person name="Lee H.Y."/>
            <person name="Koo N."/>
            <person name="Hong Y."/>
            <person name="Kim R.W."/>
            <person name="Kang W.H."/>
            <person name="Huh J.H."/>
            <person name="Kang B.C."/>
            <person name="Yang T.J."/>
            <person name="Lee Y.H."/>
            <person name="Bennetzen J.L."/>
            <person name="Choi D."/>
        </authorList>
    </citation>
    <scope>NUCLEOTIDE SEQUENCE [LARGE SCALE GENOMIC DNA]</scope>
    <source>
        <strain evidence="10">cv. CM334</strain>
    </source>
</reference>
<reference evidence="9 10" key="1">
    <citation type="journal article" date="2014" name="Nat. Genet.">
        <title>Genome sequence of the hot pepper provides insights into the evolution of pungency in Capsicum species.</title>
        <authorList>
            <person name="Kim S."/>
            <person name="Park M."/>
            <person name="Yeom S.I."/>
            <person name="Kim Y.M."/>
            <person name="Lee J.M."/>
            <person name="Lee H.A."/>
            <person name="Seo E."/>
            <person name="Choi J."/>
            <person name="Cheong K."/>
            <person name="Kim K.T."/>
            <person name="Jung K."/>
            <person name="Lee G.W."/>
            <person name="Oh S.K."/>
            <person name="Bae C."/>
            <person name="Kim S.B."/>
            <person name="Lee H.Y."/>
            <person name="Kim S.Y."/>
            <person name="Kim M.S."/>
            <person name="Kang B.C."/>
            <person name="Jo Y.D."/>
            <person name="Yang H.B."/>
            <person name="Jeong H.J."/>
            <person name="Kang W.H."/>
            <person name="Kwon J.K."/>
            <person name="Shin C."/>
            <person name="Lim J.Y."/>
            <person name="Park J.H."/>
            <person name="Huh J.H."/>
            <person name="Kim J.S."/>
            <person name="Kim B.D."/>
            <person name="Cohen O."/>
            <person name="Paran I."/>
            <person name="Suh M.C."/>
            <person name="Lee S.B."/>
            <person name="Kim Y.K."/>
            <person name="Shin Y."/>
            <person name="Noh S.J."/>
            <person name="Park J."/>
            <person name="Seo Y.S."/>
            <person name="Kwon S.Y."/>
            <person name="Kim H.A."/>
            <person name="Park J.M."/>
            <person name="Kim H.J."/>
            <person name="Choi S.B."/>
            <person name="Bosland P.W."/>
            <person name="Reeves G."/>
            <person name="Jo S.H."/>
            <person name="Lee B.W."/>
            <person name="Cho H.T."/>
            <person name="Choi H.S."/>
            <person name="Lee M.S."/>
            <person name="Yu Y."/>
            <person name="Do Choi Y."/>
            <person name="Park B.S."/>
            <person name="van Deynze A."/>
            <person name="Ashrafi H."/>
            <person name="Hill T."/>
            <person name="Kim W.T."/>
            <person name="Pai H.S."/>
            <person name="Ahn H.K."/>
            <person name="Yeam I."/>
            <person name="Giovannoni J.J."/>
            <person name="Rose J.K."/>
            <person name="Sorensen I."/>
            <person name="Lee S.J."/>
            <person name="Kim R.W."/>
            <person name="Choi I.Y."/>
            <person name="Choi B.S."/>
            <person name="Lim J.S."/>
            <person name="Lee Y.H."/>
            <person name="Choi D."/>
        </authorList>
    </citation>
    <scope>NUCLEOTIDE SEQUENCE [LARGE SCALE GENOMIC DNA]</scope>
    <source>
        <strain evidence="10">cv. CM334</strain>
    </source>
</reference>
<evidence type="ECO:0000256" key="8">
    <source>
        <dbReference type="RuleBase" id="RU000461"/>
    </source>
</evidence>
<evidence type="ECO:0000256" key="1">
    <source>
        <dbReference type="ARBA" id="ARBA00001971"/>
    </source>
</evidence>
<evidence type="ECO:0000256" key="5">
    <source>
        <dbReference type="ARBA" id="ARBA00023004"/>
    </source>
</evidence>
<comment type="cofactor">
    <cofactor evidence="1 7">
        <name>heme</name>
        <dbReference type="ChEBI" id="CHEBI:30413"/>
    </cofactor>
</comment>
<evidence type="ECO:0000313" key="10">
    <source>
        <dbReference type="Proteomes" id="UP000222542"/>
    </source>
</evidence>
<dbReference type="InterPro" id="IPR050651">
    <property type="entry name" value="Plant_Cytochrome_P450_Monoox"/>
</dbReference>
<dbReference type="PROSITE" id="PS00086">
    <property type="entry name" value="CYTOCHROME_P450"/>
    <property type="match status" value="1"/>
</dbReference>
<evidence type="ECO:0000256" key="2">
    <source>
        <dbReference type="ARBA" id="ARBA00022617"/>
    </source>
</evidence>
<organism evidence="9 10">
    <name type="scientific">Capsicum annuum</name>
    <name type="common">Capsicum pepper</name>
    <dbReference type="NCBI Taxonomy" id="4072"/>
    <lineage>
        <taxon>Eukaryota</taxon>
        <taxon>Viridiplantae</taxon>
        <taxon>Streptophyta</taxon>
        <taxon>Embryophyta</taxon>
        <taxon>Tracheophyta</taxon>
        <taxon>Spermatophyta</taxon>
        <taxon>Magnoliopsida</taxon>
        <taxon>eudicotyledons</taxon>
        <taxon>Gunneridae</taxon>
        <taxon>Pentapetalae</taxon>
        <taxon>asterids</taxon>
        <taxon>lamiids</taxon>
        <taxon>Solanales</taxon>
        <taxon>Solanaceae</taxon>
        <taxon>Solanoideae</taxon>
        <taxon>Capsiceae</taxon>
        <taxon>Capsicum</taxon>
    </lineage>
</organism>
<dbReference type="SUPFAM" id="SSF48264">
    <property type="entry name" value="Cytochrome P450"/>
    <property type="match status" value="1"/>
</dbReference>